<proteinExistence type="inferred from homology"/>
<feature type="transmembrane region" description="Helical" evidence="9">
    <location>
        <begin position="474"/>
        <end position="492"/>
    </location>
</feature>
<keyword evidence="11" id="KW-1185">Reference proteome</keyword>
<feature type="region of interest" description="Disordered" evidence="8">
    <location>
        <begin position="503"/>
        <end position="683"/>
    </location>
</feature>
<keyword evidence="3 9" id="KW-0812">Transmembrane</keyword>
<evidence type="ECO:0000256" key="4">
    <source>
        <dbReference type="ARBA" id="ARBA00022801"/>
    </source>
</evidence>
<feature type="transmembrane region" description="Helical" evidence="9">
    <location>
        <begin position="338"/>
        <end position="355"/>
    </location>
</feature>
<dbReference type="AlphaFoldDB" id="A0A6A6H1V3"/>
<feature type="compositionally biased region" description="Basic and acidic residues" evidence="8">
    <location>
        <begin position="634"/>
        <end position="646"/>
    </location>
</feature>
<gene>
    <name evidence="10" type="ORF">EV356DRAFT_506481</name>
</gene>
<evidence type="ECO:0000256" key="3">
    <source>
        <dbReference type="ARBA" id="ARBA00022692"/>
    </source>
</evidence>
<feature type="transmembrane region" description="Helical" evidence="9">
    <location>
        <begin position="446"/>
        <end position="468"/>
    </location>
</feature>
<evidence type="ECO:0000256" key="7">
    <source>
        <dbReference type="ARBA" id="ARBA00023136"/>
    </source>
</evidence>
<feature type="transmembrane region" description="Helical" evidence="9">
    <location>
        <begin position="252"/>
        <end position="268"/>
    </location>
</feature>
<dbReference type="PANTHER" id="PTHR12174">
    <property type="entry name" value="SIGNAL PEPTIDE PEPTIDASE"/>
    <property type="match status" value="1"/>
</dbReference>
<feature type="compositionally biased region" description="Polar residues" evidence="8">
    <location>
        <begin position="624"/>
        <end position="633"/>
    </location>
</feature>
<dbReference type="PANTHER" id="PTHR12174:SF23">
    <property type="entry name" value="MINOR HISTOCOMPATIBILITY ANTIGEN H13"/>
    <property type="match status" value="1"/>
</dbReference>
<reference evidence="10" key="1">
    <citation type="journal article" date="2020" name="Stud. Mycol.">
        <title>101 Dothideomycetes genomes: a test case for predicting lifestyles and emergence of pathogens.</title>
        <authorList>
            <person name="Haridas S."/>
            <person name="Albert R."/>
            <person name="Binder M."/>
            <person name="Bloem J."/>
            <person name="Labutti K."/>
            <person name="Salamov A."/>
            <person name="Andreopoulos B."/>
            <person name="Baker S."/>
            <person name="Barry K."/>
            <person name="Bills G."/>
            <person name="Bluhm B."/>
            <person name="Cannon C."/>
            <person name="Castanera R."/>
            <person name="Culley D."/>
            <person name="Daum C."/>
            <person name="Ezra D."/>
            <person name="Gonzalez J."/>
            <person name="Henrissat B."/>
            <person name="Kuo A."/>
            <person name="Liang C."/>
            <person name="Lipzen A."/>
            <person name="Lutzoni F."/>
            <person name="Magnuson J."/>
            <person name="Mondo S."/>
            <person name="Nolan M."/>
            <person name="Ohm R."/>
            <person name="Pangilinan J."/>
            <person name="Park H.-J."/>
            <person name="Ramirez L."/>
            <person name="Alfaro M."/>
            <person name="Sun H."/>
            <person name="Tritt A."/>
            <person name="Yoshinaga Y."/>
            <person name="Zwiers L.-H."/>
            <person name="Turgeon B."/>
            <person name="Goodwin S."/>
            <person name="Spatafora J."/>
            <person name="Crous P."/>
            <person name="Grigoriev I."/>
        </authorList>
    </citation>
    <scope>NUCLEOTIDE SEQUENCE</scope>
    <source>
        <strain evidence="10">Tuck. ex Michener</strain>
    </source>
</reference>
<evidence type="ECO:0000256" key="8">
    <source>
        <dbReference type="SAM" id="MobiDB-lite"/>
    </source>
</evidence>
<evidence type="ECO:0000256" key="6">
    <source>
        <dbReference type="ARBA" id="ARBA00022989"/>
    </source>
</evidence>
<dbReference type="SMART" id="SM00730">
    <property type="entry name" value="PSN"/>
    <property type="match status" value="1"/>
</dbReference>
<evidence type="ECO:0008006" key="12">
    <source>
        <dbReference type="Google" id="ProtNLM"/>
    </source>
</evidence>
<dbReference type="GO" id="GO:0033619">
    <property type="term" value="P:membrane protein proteolysis"/>
    <property type="evidence" value="ECO:0007669"/>
    <property type="project" value="TreeGrafter"/>
</dbReference>
<feature type="compositionally biased region" description="Basic and acidic residues" evidence="8">
    <location>
        <begin position="570"/>
        <end position="579"/>
    </location>
</feature>
<evidence type="ECO:0000313" key="10">
    <source>
        <dbReference type="EMBL" id="KAF2231851.1"/>
    </source>
</evidence>
<feature type="transmembrane region" description="Helical" evidence="9">
    <location>
        <begin position="118"/>
        <end position="142"/>
    </location>
</feature>
<feature type="compositionally biased region" description="Basic and acidic residues" evidence="8">
    <location>
        <begin position="544"/>
        <end position="558"/>
    </location>
</feature>
<dbReference type="GO" id="GO:0042500">
    <property type="term" value="F:aspartic endopeptidase activity, intramembrane cleaving"/>
    <property type="evidence" value="ECO:0007669"/>
    <property type="project" value="InterPro"/>
</dbReference>
<dbReference type="GO" id="GO:0098553">
    <property type="term" value="C:lumenal side of endoplasmic reticulum membrane"/>
    <property type="evidence" value="ECO:0007669"/>
    <property type="project" value="TreeGrafter"/>
</dbReference>
<dbReference type="Pfam" id="PF04258">
    <property type="entry name" value="Peptidase_A22B"/>
    <property type="match status" value="1"/>
</dbReference>
<dbReference type="InterPro" id="IPR007369">
    <property type="entry name" value="Peptidase_A22B_SPP"/>
</dbReference>
<dbReference type="GO" id="GO:0098554">
    <property type="term" value="C:cytoplasmic side of endoplasmic reticulum membrane"/>
    <property type="evidence" value="ECO:0007669"/>
    <property type="project" value="TreeGrafter"/>
</dbReference>
<name>A0A6A6H1V3_VIRVR</name>
<dbReference type="InterPro" id="IPR006639">
    <property type="entry name" value="Preselin/SPP"/>
</dbReference>
<dbReference type="OrthoDB" id="29661at2759"/>
<evidence type="ECO:0000313" key="11">
    <source>
        <dbReference type="Proteomes" id="UP000800092"/>
    </source>
</evidence>
<evidence type="ECO:0000256" key="2">
    <source>
        <dbReference type="ARBA" id="ARBA00006859"/>
    </source>
</evidence>
<accession>A0A6A6H1V3</accession>
<organism evidence="10 11">
    <name type="scientific">Viridothelium virens</name>
    <name type="common">Speckled blister lichen</name>
    <name type="synonym">Trypethelium virens</name>
    <dbReference type="NCBI Taxonomy" id="1048519"/>
    <lineage>
        <taxon>Eukaryota</taxon>
        <taxon>Fungi</taxon>
        <taxon>Dikarya</taxon>
        <taxon>Ascomycota</taxon>
        <taxon>Pezizomycotina</taxon>
        <taxon>Dothideomycetes</taxon>
        <taxon>Dothideomycetes incertae sedis</taxon>
        <taxon>Trypetheliales</taxon>
        <taxon>Trypetheliaceae</taxon>
        <taxon>Viridothelium</taxon>
    </lineage>
</organism>
<feature type="transmembrane region" description="Helical" evidence="9">
    <location>
        <begin position="226"/>
        <end position="246"/>
    </location>
</feature>
<keyword evidence="7 9" id="KW-0472">Membrane</keyword>
<comment type="subcellular location">
    <subcellularLocation>
        <location evidence="1">Endoplasmic reticulum membrane</location>
        <topology evidence="1">Multi-pass membrane protein</topology>
    </subcellularLocation>
</comment>
<feature type="compositionally biased region" description="Basic and acidic residues" evidence="8">
    <location>
        <begin position="57"/>
        <end position="66"/>
    </location>
</feature>
<feature type="transmembrane region" description="Helical" evidence="9">
    <location>
        <begin position="27"/>
        <end position="47"/>
    </location>
</feature>
<comment type="similarity">
    <text evidence="2">Belongs to the peptidase A22B family.</text>
</comment>
<protein>
    <recommendedName>
        <fullName evidence="12">Peptidase A22B, signal peptide peptidase</fullName>
    </recommendedName>
</protein>
<dbReference type="GO" id="GO:0006465">
    <property type="term" value="P:signal peptide processing"/>
    <property type="evidence" value="ECO:0007669"/>
    <property type="project" value="TreeGrafter"/>
</dbReference>
<feature type="compositionally biased region" description="Basic and acidic residues" evidence="8">
    <location>
        <begin position="512"/>
        <end position="530"/>
    </location>
</feature>
<dbReference type="EMBL" id="ML991822">
    <property type="protein sequence ID" value="KAF2231851.1"/>
    <property type="molecule type" value="Genomic_DNA"/>
</dbReference>
<feature type="transmembrane region" description="Helical" evidence="9">
    <location>
        <begin position="275"/>
        <end position="295"/>
    </location>
</feature>
<keyword evidence="5" id="KW-0256">Endoplasmic reticulum</keyword>
<keyword evidence="4" id="KW-0378">Hydrolase</keyword>
<feature type="compositionally biased region" description="Basic and acidic residues" evidence="8">
    <location>
        <begin position="596"/>
        <end position="607"/>
    </location>
</feature>
<feature type="region of interest" description="Disordered" evidence="8">
    <location>
        <begin position="47"/>
        <end position="81"/>
    </location>
</feature>
<evidence type="ECO:0000256" key="5">
    <source>
        <dbReference type="ARBA" id="ARBA00022824"/>
    </source>
</evidence>
<keyword evidence="6 9" id="KW-1133">Transmembrane helix</keyword>
<sequence>MTSLGPATELFGRVAFHLSQMQPFFPMYLHLILSALFPIFTGAHASLSRPSSAAKPPKRDKARDKAGEEEEDDEEKQTRMEGLSPSDAIMFPLLAGATLSGLYFLIKWLQDAALLNKIINWYFSGFAVFSVGRLATDCLVLLRGLAFPRYYLDRGVIWRVSDTERRAVSDNSQDVEGKSRTSPLPGIFSRIPLPVTLNSLLWIIRTQLSQRLAIRLHIRSIVSGKLLMGAVGLLGAFIGLSCVAYFNFVSRPWFLTNILGFAFAYSALQFMSPTTFATGSLILGALFLYDVYFVFYTPMMVTVAKELDVPIKLLFPRPAPEGAPPDQLNLSMLGLGDIVLPGIVIGLALRFDLYMHYLKKQQRRQIVNLISEKEDKTTDPADQNQDVEDIEETKWEVLKAPYTSVSGRWGDRFWSLSWGGLFLPAFAKNVSTGVWSADSVSFSKPYFYAAIFGYILGMCVTLIVMQIADHAQPALLYLVPGVLGSVWLTGLIKGEAKDMWTYDETAEEEKSEEEKENKTGKGGDGSDERKSSRRGFFSSGTRQKQADAMEKAMGKYIDKDDDEEESTAAKNEHEDELPKSELGNEENSMIGSAKGSNEDFFSRDRSNELIFFSVSLRPSRTRNSDTAKATSRPESPESHRDERATERAVGSTASGIPPSAPDGPRVQRRQVNGEPSGKRQRVS</sequence>
<evidence type="ECO:0000256" key="9">
    <source>
        <dbReference type="SAM" id="Phobius"/>
    </source>
</evidence>
<evidence type="ECO:0000256" key="1">
    <source>
        <dbReference type="ARBA" id="ARBA00004477"/>
    </source>
</evidence>
<dbReference type="Proteomes" id="UP000800092">
    <property type="component" value="Unassembled WGS sequence"/>
</dbReference>
<feature type="transmembrane region" description="Helical" evidence="9">
    <location>
        <begin position="88"/>
        <end position="106"/>
    </location>
</feature>